<feature type="chain" id="PRO_5037471495" description="Apple domain-containing protein" evidence="8">
    <location>
        <begin position="30"/>
        <end position="274"/>
    </location>
</feature>
<dbReference type="Gene3D" id="2.60.120.260">
    <property type="entry name" value="Galactose-binding domain-like"/>
    <property type="match status" value="1"/>
</dbReference>
<dbReference type="Pfam" id="PF00024">
    <property type="entry name" value="PAN_1"/>
    <property type="match status" value="1"/>
</dbReference>
<comment type="subunit">
    <text evidence="3">Homotrimer.</text>
</comment>
<keyword evidence="8" id="KW-0732">Signal</keyword>
<dbReference type="InterPro" id="IPR006585">
    <property type="entry name" value="FTP1"/>
</dbReference>
<evidence type="ECO:0000256" key="8">
    <source>
        <dbReference type="SAM" id="SignalP"/>
    </source>
</evidence>
<dbReference type="GO" id="GO:0001868">
    <property type="term" value="P:regulation of complement activation, lectin pathway"/>
    <property type="evidence" value="ECO:0007669"/>
    <property type="project" value="UniProtKB-ARBA"/>
</dbReference>
<keyword evidence="7" id="KW-1015">Disulfide bond</keyword>
<dbReference type="InterPro" id="IPR003609">
    <property type="entry name" value="Pan_app"/>
</dbReference>
<dbReference type="OrthoDB" id="6102375at2759"/>
<dbReference type="PANTHER" id="PTHR45713:SF6">
    <property type="entry name" value="F5_8 TYPE C DOMAIN-CONTAINING PROTEIN"/>
    <property type="match status" value="1"/>
</dbReference>
<keyword evidence="11" id="KW-1185">Reference proteome</keyword>
<keyword evidence="4" id="KW-0479">Metal-binding</keyword>
<name>A0A914AST0_PATMI</name>
<evidence type="ECO:0000313" key="11">
    <source>
        <dbReference type="Proteomes" id="UP000887568"/>
    </source>
</evidence>
<proteinExistence type="inferred from homology"/>
<comment type="similarity">
    <text evidence="2">Belongs to the fucolectin family.</text>
</comment>
<dbReference type="GO" id="GO:0010185">
    <property type="term" value="P:regulation of cellular defense response"/>
    <property type="evidence" value="ECO:0007669"/>
    <property type="project" value="UniProtKB-ARBA"/>
</dbReference>
<evidence type="ECO:0000256" key="7">
    <source>
        <dbReference type="ARBA" id="ARBA00023157"/>
    </source>
</evidence>
<feature type="domain" description="Apple" evidence="9">
    <location>
        <begin position="183"/>
        <end position="270"/>
    </location>
</feature>
<keyword evidence="6" id="KW-0106">Calcium</keyword>
<evidence type="ECO:0000256" key="3">
    <source>
        <dbReference type="ARBA" id="ARBA00011233"/>
    </source>
</evidence>
<dbReference type="SMART" id="SM00607">
    <property type="entry name" value="FTP"/>
    <property type="match status" value="1"/>
</dbReference>
<evidence type="ECO:0000259" key="9">
    <source>
        <dbReference type="PROSITE" id="PS50948"/>
    </source>
</evidence>
<dbReference type="InterPro" id="IPR051941">
    <property type="entry name" value="BG_Antigen-Binding_Lectin"/>
</dbReference>
<sequence length="274" mass="29918">MSTVRCSFVSNLLLKMLMMISIILHSAHCELAAVYVTGKTAVQSTNFTDNVHYTADYAVDGNLYSSSHTHLPDPHPWWRLDLGTPHCLGRITVITRQGCCDQYRFTAALARAGLSPNYAENRPCGSPATRTESTTGATVDFPCDTPRMARYVTLDIDLASPDVTLPILQLAEVMVDEYTSGECTKNSNLAPKFESATFEVLHKNSLVANASPLATEVARSLALCAGYCMEHGQCFSFDYGSGKQCHLHNLNATYIGITPSEGSSVYVVLKFQSK</sequence>
<dbReference type="SUPFAM" id="SSF49785">
    <property type="entry name" value="Galactose-binding domain-like"/>
    <property type="match status" value="1"/>
</dbReference>
<dbReference type="InterPro" id="IPR008979">
    <property type="entry name" value="Galactose-bd-like_sf"/>
</dbReference>
<dbReference type="Pfam" id="PF22633">
    <property type="entry name" value="F5_F8_type_C_2"/>
    <property type="match status" value="1"/>
</dbReference>
<accession>A0A914AST0</accession>
<dbReference type="GeneID" id="119736584"/>
<comment type="function">
    <text evidence="1">Acts as a defensive agent. Recognizes blood group fucosylated oligosaccharides including A, B, H and Lewis B-type antigens. Does not recognize Lewis A antigen and has low affinity for monovalent haptens.</text>
</comment>
<dbReference type="GO" id="GO:0042806">
    <property type="term" value="F:fucose binding"/>
    <property type="evidence" value="ECO:0007669"/>
    <property type="project" value="UniProtKB-ARBA"/>
</dbReference>
<dbReference type="PROSITE" id="PS50948">
    <property type="entry name" value="PAN"/>
    <property type="match status" value="1"/>
</dbReference>
<dbReference type="AlphaFoldDB" id="A0A914AST0"/>
<protein>
    <recommendedName>
        <fullName evidence="9">Apple domain-containing protein</fullName>
    </recommendedName>
</protein>
<dbReference type="PANTHER" id="PTHR45713">
    <property type="entry name" value="FTP DOMAIN-CONTAINING PROTEIN"/>
    <property type="match status" value="1"/>
</dbReference>
<reference evidence="10" key="1">
    <citation type="submission" date="2022-11" db="UniProtKB">
        <authorList>
            <consortium name="EnsemblMetazoa"/>
        </authorList>
    </citation>
    <scope>IDENTIFICATION</scope>
</reference>
<evidence type="ECO:0000256" key="2">
    <source>
        <dbReference type="ARBA" id="ARBA00010147"/>
    </source>
</evidence>
<evidence type="ECO:0000256" key="5">
    <source>
        <dbReference type="ARBA" id="ARBA00022734"/>
    </source>
</evidence>
<evidence type="ECO:0000313" key="10">
    <source>
        <dbReference type="EnsemblMetazoa" id="XP_038066529.1"/>
    </source>
</evidence>
<dbReference type="EnsemblMetazoa" id="XM_038210601.1">
    <property type="protein sequence ID" value="XP_038066529.1"/>
    <property type="gene ID" value="LOC119736584"/>
</dbReference>
<evidence type="ECO:0000256" key="4">
    <source>
        <dbReference type="ARBA" id="ARBA00022723"/>
    </source>
</evidence>
<dbReference type="Proteomes" id="UP000887568">
    <property type="component" value="Unplaced"/>
</dbReference>
<evidence type="ECO:0000256" key="6">
    <source>
        <dbReference type="ARBA" id="ARBA00022837"/>
    </source>
</evidence>
<evidence type="ECO:0000256" key="1">
    <source>
        <dbReference type="ARBA" id="ARBA00002219"/>
    </source>
</evidence>
<keyword evidence="5" id="KW-0430">Lectin</keyword>
<feature type="signal peptide" evidence="8">
    <location>
        <begin position="1"/>
        <end position="29"/>
    </location>
</feature>
<organism evidence="10 11">
    <name type="scientific">Patiria miniata</name>
    <name type="common">Bat star</name>
    <name type="synonym">Asterina miniata</name>
    <dbReference type="NCBI Taxonomy" id="46514"/>
    <lineage>
        <taxon>Eukaryota</taxon>
        <taxon>Metazoa</taxon>
        <taxon>Echinodermata</taxon>
        <taxon>Eleutherozoa</taxon>
        <taxon>Asterozoa</taxon>
        <taxon>Asteroidea</taxon>
        <taxon>Valvatacea</taxon>
        <taxon>Valvatida</taxon>
        <taxon>Asterinidae</taxon>
        <taxon>Patiria</taxon>
    </lineage>
</organism>
<dbReference type="RefSeq" id="XP_038066529.1">
    <property type="nucleotide sequence ID" value="XM_038210601.1"/>
</dbReference>
<dbReference type="GO" id="GO:0046872">
    <property type="term" value="F:metal ion binding"/>
    <property type="evidence" value="ECO:0007669"/>
    <property type="project" value="UniProtKB-KW"/>
</dbReference>